<dbReference type="Proteomes" id="UP000226442">
    <property type="component" value="Unassembled WGS sequence"/>
</dbReference>
<dbReference type="OrthoDB" id="495022at2"/>
<feature type="domain" description="DUF4935" evidence="1">
    <location>
        <begin position="21"/>
        <end position="158"/>
    </location>
</feature>
<evidence type="ECO:0000313" key="2">
    <source>
        <dbReference type="EMBL" id="PHX56511.1"/>
    </source>
</evidence>
<proteinExistence type="predicted"/>
<dbReference type="Pfam" id="PF16289">
    <property type="entry name" value="PIN_12"/>
    <property type="match status" value="1"/>
</dbReference>
<gene>
    <name evidence="2" type="ORF">CP500_004970</name>
</gene>
<comment type="caution">
    <text evidence="2">The sequence shown here is derived from an EMBL/GenBank/DDBJ whole genome shotgun (WGS) entry which is preliminary data.</text>
</comment>
<dbReference type="AlphaFoldDB" id="A0A2G4F472"/>
<sequence length="196" mass="22484">MSIATGRDPEASTLLMQTPASVQLTIPSICYMESFSALEDEVKRNNYFKQQIDNQISEANRDFTSHHARSLSFNLGQSRNDHERRLQDIKLRLRESIEQLSQNGQMIALTANIIQKSLNATIITKDPTDNLILHCILNHARLHPTETKVFLSGNIKEFRQLPEVQDALQQAGVAKYFSRTEDFLGWLQSQSFDFRF</sequence>
<dbReference type="RefSeq" id="WP_096828825.1">
    <property type="nucleotide sequence ID" value="NZ_NXIB02000018.1"/>
</dbReference>
<evidence type="ECO:0000259" key="1">
    <source>
        <dbReference type="Pfam" id="PF16289"/>
    </source>
</evidence>
<organism evidence="2 3">
    <name type="scientific">Tychonema bourrellyi FEM_GT703</name>
    <dbReference type="NCBI Taxonomy" id="2040638"/>
    <lineage>
        <taxon>Bacteria</taxon>
        <taxon>Bacillati</taxon>
        <taxon>Cyanobacteriota</taxon>
        <taxon>Cyanophyceae</taxon>
        <taxon>Oscillatoriophycideae</taxon>
        <taxon>Oscillatoriales</taxon>
        <taxon>Microcoleaceae</taxon>
        <taxon>Tychonema</taxon>
    </lineage>
</organism>
<name>A0A2G4F472_9CYAN</name>
<dbReference type="InterPro" id="IPR032557">
    <property type="entry name" value="DUF4935"/>
</dbReference>
<accession>A0A2G4F472</accession>
<keyword evidence="3" id="KW-1185">Reference proteome</keyword>
<evidence type="ECO:0000313" key="3">
    <source>
        <dbReference type="Proteomes" id="UP000226442"/>
    </source>
</evidence>
<dbReference type="EMBL" id="NXIB02000018">
    <property type="protein sequence ID" value="PHX56511.1"/>
    <property type="molecule type" value="Genomic_DNA"/>
</dbReference>
<protein>
    <recommendedName>
        <fullName evidence="1">DUF4935 domain-containing protein</fullName>
    </recommendedName>
</protein>
<reference evidence="2" key="1">
    <citation type="submission" date="2017-10" db="EMBL/GenBank/DDBJ databases">
        <title>Draft genome sequence of the planktic cyanobacteria Tychonema bourrellyi isolated from alpine lentic freshwater.</title>
        <authorList>
            <person name="Tett A."/>
            <person name="Armanini F."/>
            <person name="Asnicar F."/>
            <person name="Boscaini A."/>
            <person name="Pasolli E."/>
            <person name="Zolfo M."/>
            <person name="Donati C."/>
            <person name="Salmaso N."/>
            <person name="Segata N."/>
        </authorList>
    </citation>
    <scope>NUCLEOTIDE SEQUENCE</scope>
    <source>
        <strain evidence="2">FEM_GT703</strain>
    </source>
</reference>